<sequence>MHRLERKDPDGSQPVNEDSGYRKFGGCLNAGTAAYAGLNRMVTSEQSLCNRIVNYDKYPLGIIYYF</sequence>
<accession>A0A6L5YRL5</accession>
<feature type="compositionally biased region" description="Basic and acidic residues" evidence="1">
    <location>
        <begin position="1"/>
        <end position="10"/>
    </location>
</feature>
<name>A0A6L5YRL5_9FIRM</name>
<evidence type="ECO:0000313" key="2">
    <source>
        <dbReference type="EMBL" id="MST74361.1"/>
    </source>
</evidence>
<gene>
    <name evidence="2" type="ORF">FYJ75_04835</name>
</gene>
<evidence type="ECO:0000256" key="1">
    <source>
        <dbReference type="SAM" id="MobiDB-lite"/>
    </source>
</evidence>
<feature type="region of interest" description="Disordered" evidence="1">
    <location>
        <begin position="1"/>
        <end position="24"/>
    </location>
</feature>
<dbReference type="EMBL" id="VUNI01000005">
    <property type="protein sequence ID" value="MST74361.1"/>
    <property type="molecule type" value="Genomic_DNA"/>
</dbReference>
<organism evidence="2 3">
    <name type="scientific">Roseburia porci</name>
    <dbReference type="NCBI Taxonomy" id="2605790"/>
    <lineage>
        <taxon>Bacteria</taxon>
        <taxon>Bacillati</taxon>
        <taxon>Bacillota</taxon>
        <taxon>Clostridia</taxon>
        <taxon>Lachnospirales</taxon>
        <taxon>Lachnospiraceae</taxon>
        <taxon>Roseburia</taxon>
    </lineage>
</organism>
<comment type="caution">
    <text evidence="2">The sequence shown here is derived from an EMBL/GenBank/DDBJ whole genome shotgun (WGS) entry which is preliminary data.</text>
</comment>
<evidence type="ECO:0000313" key="3">
    <source>
        <dbReference type="Proteomes" id="UP000474024"/>
    </source>
</evidence>
<protein>
    <submittedName>
        <fullName evidence="2">Uncharacterized protein</fullName>
    </submittedName>
</protein>
<proteinExistence type="predicted"/>
<keyword evidence="3" id="KW-1185">Reference proteome</keyword>
<dbReference type="AlphaFoldDB" id="A0A6L5YRL5"/>
<reference evidence="2 3" key="1">
    <citation type="submission" date="2019-08" db="EMBL/GenBank/DDBJ databases">
        <title>In-depth cultivation of the pig gut microbiome towards novel bacterial diversity and tailored functional studies.</title>
        <authorList>
            <person name="Wylensek D."/>
            <person name="Hitch T.C.A."/>
            <person name="Clavel T."/>
        </authorList>
    </citation>
    <scope>NUCLEOTIDE SEQUENCE [LARGE SCALE GENOMIC DNA]</scope>
    <source>
        <strain evidence="2 3">MUC/MUC-530-WT-4D</strain>
    </source>
</reference>
<dbReference type="Proteomes" id="UP000474024">
    <property type="component" value="Unassembled WGS sequence"/>
</dbReference>